<evidence type="ECO:0000259" key="1">
    <source>
        <dbReference type="Pfam" id="PF01467"/>
    </source>
</evidence>
<dbReference type="InterPro" id="IPR009218">
    <property type="entry name" value="HD_phosphohydro"/>
</dbReference>
<dbReference type="OrthoDB" id="330671at2759"/>
<protein>
    <submittedName>
        <fullName evidence="2">Cation channel family protein</fullName>
    </submittedName>
</protein>
<dbReference type="SUPFAM" id="SSF52374">
    <property type="entry name" value="Nucleotidylyl transferase"/>
    <property type="match status" value="1"/>
</dbReference>
<dbReference type="SUPFAM" id="SSF109604">
    <property type="entry name" value="HD-domain/PDEase-like"/>
    <property type="match status" value="1"/>
</dbReference>
<dbReference type="PANTHER" id="PTHR21174:SF0">
    <property type="entry name" value="HD PHOSPHOHYDROLASE FAMILY PROTEIN-RELATED"/>
    <property type="match status" value="1"/>
</dbReference>
<dbReference type="InterPro" id="IPR004821">
    <property type="entry name" value="Cyt_trans-like"/>
</dbReference>
<dbReference type="RefSeq" id="XP_012652883.1">
    <property type="nucleotide sequence ID" value="XM_012797429.1"/>
</dbReference>
<name>W7XB72_TETTS</name>
<proteinExistence type="predicted"/>
<reference evidence="3" key="1">
    <citation type="journal article" date="2006" name="PLoS Biol.">
        <title>Macronuclear genome sequence of the ciliate Tetrahymena thermophila, a model eukaryote.</title>
        <authorList>
            <person name="Eisen J.A."/>
            <person name="Coyne R.S."/>
            <person name="Wu M."/>
            <person name="Wu D."/>
            <person name="Thiagarajan M."/>
            <person name="Wortman J.R."/>
            <person name="Badger J.H."/>
            <person name="Ren Q."/>
            <person name="Amedeo P."/>
            <person name="Jones K.M."/>
            <person name="Tallon L.J."/>
            <person name="Delcher A.L."/>
            <person name="Salzberg S.L."/>
            <person name="Silva J.C."/>
            <person name="Haas B.J."/>
            <person name="Majoros W.H."/>
            <person name="Farzad M."/>
            <person name="Carlton J.M."/>
            <person name="Smith R.K. Jr."/>
            <person name="Garg J."/>
            <person name="Pearlman R.E."/>
            <person name="Karrer K.M."/>
            <person name="Sun L."/>
            <person name="Manning G."/>
            <person name="Elde N.C."/>
            <person name="Turkewitz A.P."/>
            <person name="Asai D.J."/>
            <person name="Wilkes D.E."/>
            <person name="Wang Y."/>
            <person name="Cai H."/>
            <person name="Collins K."/>
            <person name="Stewart B.A."/>
            <person name="Lee S.R."/>
            <person name="Wilamowska K."/>
            <person name="Weinberg Z."/>
            <person name="Ruzzo W.L."/>
            <person name="Wloga D."/>
            <person name="Gaertig J."/>
            <person name="Frankel J."/>
            <person name="Tsao C.-C."/>
            <person name="Gorovsky M.A."/>
            <person name="Keeling P.J."/>
            <person name="Waller R.F."/>
            <person name="Patron N.J."/>
            <person name="Cherry J.M."/>
            <person name="Stover N.A."/>
            <person name="Krieger C.J."/>
            <person name="del Toro C."/>
            <person name="Ryder H.F."/>
            <person name="Williamson S.C."/>
            <person name="Barbeau R.A."/>
            <person name="Hamilton E.P."/>
            <person name="Orias E."/>
        </authorList>
    </citation>
    <scope>NUCLEOTIDE SEQUENCE [LARGE SCALE GENOMIC DNA]</scope>
    <source>
        <strain evidence="3">SB210</strain>
    </source>
</reference>
<dbReference type="STRING" id="312017.W7XB72"/>
<dbReference type="EMBL" id="GG662711">
    <property type="protein sequence ID" value="EWS74582.1"/>
    <property type="molecule type" value="Genomic_DNA"/>
</dbReference>
<dbReference type="Proteomes" id="UP000009168">
    <property type="component" value="Unassembled WGS sequence"/>
</dbReference>
<accession>W7XB72</accession>
<dbReference type="InterPro" id="IPR014729">
    <property type="entry name" value="Rossmann-like_a/b/a_fold"/>
</dbReference>
<evidence type="ECO:0000313" key="3">
    <source>
        <dbReference type="Proteomes" id="UP000009168"/>
    </source>
</evidence>
<feature type="domain" description="Cytidyltransferase-like" evidence="1">
    <location>
        <begin position="163"/>
        <end position="309"/>
    </location>
</feature>
<keyword evidence="3" id="KW-1185">Reference proteome</keyword>
<dbReference type="PANTHER" id="PTHR21174">
    <property type="match status" value="1"/>
</dbReference>
<dbReference type="GO" id="GO:0003824">
    <property type="term" value="F:catalytic activity"/>
    <property type="evidence" value="ECO:0007669"/>
    <property type="project" value="InterPro"/>
</dbReference>
<dbReference type="InParanoid" id="W7XB72"/>
<dbReference type="Gene3D" id="3.40.50.620">
    <property type="entry name" value="HUPs"/>
    <property type="match status" value="1"/>
</dbReference>
<dbReference type="Pfam" id="PF01467">
    <property type="entry name" value="CTP_transf_like"/>
    <property type="match status" value="1"/>
</dbReference>
<organism evidence="2 3">
    <name type="scientific">Tetrahymena thermophila (strain SB210)</name>
    <dbReference type="NCBI Taxonomy" id="312017"/>
    <lineage>
        <taxon>Eukaryota</taxon>
        <taxon>Sar</taxon>
        <taxon>Alveolata</taxon>
        <taxon>Ciliophora</taxon>
        <taxon>Intramacronucleata</taxon>
        <taxon>Oligohymenophorea</taxon>
        <taxon>Hymenostomatida</taxon>
        <taxon>Tetrahymenina</taxon>
        <taxon>Tetrahymenidae</taxon>
        <taxon>Tetrahymena</taxon>
    </lineage>
</organism>
<gene>
    <name evidence="2" type="ORF">TTHERM_000672269</name>
</gene>
<evidence type="ECO:0000313" key="2">
    <source>
        <dbReference type="EMBL" id="EWS74582.1"/>
    </source>
</evidence>
<dbReference type="KEGG" id="tet:TTHERM_000672269"/>
<dbReference type="AlphaFoldDB" id="W7XB72"/>
<dbReference type="GeneID" id="24440139"/>
<sequence length="542" mass="64213">MSQFSESLNILFLSFQNTLEHNLYFLHKALQETQYQLIVEIQGDAINKNYDTIISYLLIFYNYINYIKRNDPMFEATITLPNILNYESKLHLIEYEVKFVGEFFNLKEDQKQVVIKFNHEDSEVLQEINRYLKEDVFEQVEIVNGKKQGKYQGVSIQSLRRVILGGTFDHLHNGHKIMLSAALLLAIPLDTDIVLGLTGLELLKNKKNKELLQSFDYRRHRIIQFQQLFAPQTKFYIFELMEPMGPLRDKEFDGVVISHETLQSSIGINKFRKENGLSELPLYIVDIISQNKSQCGNDFSEKASSTTVRNYLLEKNALTPEQFGYLYQKWRSIFVDYDSQKEVLNKWFDCIKLKYSENYRYYHTLSHIYCMLQLSEQIKFHHSANVQLAIWFHDVIYNPKAHDNEKRSAQYYMLFDRELKQNNILVGNSEIIEAYILQTEKHLSDQIPDQILKEQSFKQDLEQFLDLDLCILGLSPDVYDKYSQDIIREYSHYSNEQIKNGRIQILEKFLNQNLFKTEQCQQRYAEQAKSNIKREIQNLQKL</sequence>